<dbReference type="InterPro" id="IPR027417">
    <property type="entry name" value="P-loop_NTPase"/>
</dbReference>
<dbReference type="CDD" id="cd09912">
    <property type="entry name" value="DLP_2"/>
    <property type="match status" value="1"/>
</dbReference>
<dbReference type="GO" id="GO:0008053">
    <property type="term" value="P:mitochondrial fusion"/>
    <property type="evidence" value="ECO:0007669"/>
    <property type="project" value="TreeGrafter"/>
</dbReference>
<evidence type="ECO:0000256" key="2">
    <source>
        <dbReference type="ARBA" id="ARBA00022741"/>
    </source>
</evidence>
<dbReference type="InterPro" id="IPR027094">
    <property type="entry name" value="Mitofusin_fam"/>
</dbReference>
<dbReference type="GO" id="GO:0005525">
    <property type="term" value="F:GTP binding"/>
    <property type="evidence" value="ECO:0007669"/>
    <property type="project" value="UniProtKB-KW"/>
</dbReference>
<keyword evidence="4" id="KW-0342">GTP-binding</keyword>
<feature type="domain" description="Dynamin N-terminal" evidence="6">
    <location>
        <begin position="46"/>
        <end position="200"/>
    </location>
</feature>
<dbReference type="Gene3D" id="3.40.50.300">
    <property type="entry name" value="P-loop containing nucleotide triphosphate hydrolases"/>
    <property type="match status" value="1"/>
</dbReference>
<evidence type="ECO:0000313" key="7">
    <source>
        <dbReference type="EMBL" id="MBE9070007.1"/>
    </source>
</evidence>
<proteinExistence type="predicted"/>
<evidence type="ECO:0000256" key="5">
    <source>
        <dbReference type="ARBA" id="ARBA00023136"/>
    </source>
</evidence>
<gene>
    <name evidence="7" type="ORF">IQ260_25530</name>
</gene>
<protein>
    <submittedName>
        <fullName evidence="7">Dynamin family protein</fullName>
    </submittedName>
</protein>
<evidence type="ECO:0000259" key="6">
    <source>
        <dbReference type="Pfam" id="PF00350"/>
    </source>
</evidence>
<evidence type="ECO:0000256" key="3">
    <source>
        <dbReference type="ARBA" id="ARBA00022801"/>
    </source>
</evidence>
<dbReference type="AlphaFoldDB" id="A0A928ZYT6"/>
<accession>A0A928ZYT6</accession>
<keyword evidence="2" id="KW-0547">Nucleotide-binding</keyword>
<dbReference type="InterPro" id="IPR045063">
    <property type="entry name" value="Dynamin_N"/>
</dbReference>
<sequence>MTATPPSIPSLDPVLKAVGLLNPDQAELKAKLLRQCVLFSHPTLRISVFGPFNYGKSTLLNALLGKKTLPIALVPTTGTVITINYGPQLTSRITLGDGTVLEEPGTQLLQQYAVLDRPQDIMAAEVQCPHPLLQAGVELVDLPGTDDQANNNQLVYTQLLETDVVIQLLDGRKLMTLTERDHLWDWLLARGITTVLFVVNFLNLMEAEQRQQVMQRLQVLAQDFRTTLPDGMNNLYAVDALPALRARLKGNMAAATGLPALETALQDLARVRLPQLALYRVPRLIPLVEQLQQILQQQLQTLTESPTSRRTLIQQQVQQLIQTGFRQSVTELEDWLQPENLLKHYQSSLAADFQTDTGTRWLEKIFKPVWKQKQRAVVAWVYKACEIFEQPRPVDLWVNWQPLPKQAPQLGDDTVSIASDYLTRFSKTASVALDEYQKKAQPILHRPIAPLSTQKYRTGQQTLLENMLIELQQLQEELQSLGP</sequence>
<dbReference type="Pfam" id="PF00350">
    <property type="entry name" value="Dynamin_N"/>
    <property type="match status" value="1"/>
</dbReference>
<dbReference type="PANTHER" id="PTHR10465:SF0">
    <property type="entry name" value="SARCALUMENIN"/>
    <property type="match status" value="1"/>
</dbReference>
<dbReference type="RefSeq" id="WP_193995889.1">
    <property type="nucleotide sequence ID" value="NZ_JADEXP010000357.1"/>
</dbReference>
<dbReference type="PANTHER" id="PTHR10465">
    <property type="entry name" value="TRANSMEMBRANE GTPASE FZO1"/>
    <property type="match status" value="1"/>
</dbReference>
<dbReference type="GO" id="GO:0016020">
    <property type="term" value="C:membrane"/>
    <property type="evidence" value="ECO:0007669"/>
    <property type="project" value="UniProtKB-SubCell"/>
</dbReference>
<comment type="subcellular location">
    <subcellularLocation>
        <location evidence="1">Membrane</location>
    </subcellularLocation>
</comment>
<reference evidence="7" key="1">
    <citation type="submission" date="2020-10" db="EMBL/GenBank/DDBJ databases">
        <authorList>
            <person name="Castelo-Branco R."/>
            <person name="Eusebio N."/>
            <person name="Adriana R."/>
            <person name="Vieira A."/>
            <person name="Brugerolle De Fraissinette N."/>
            <person name="Rezende De Castro R."/>
            <person name="Schneider M.P."/>
            <person name="Vasconcelos V."/>
            <person name="Leao P.N."/>
        </authorList>
    </citation>
    <scope>NUCLEOTIDE SEQUENCE</scope>
    <source>
        <strain evidence="7">LEGE 11479</strain>
    </source>
</reference>
<dbReference type="SUPFAM" id="SSF52540">
    <property type="entry name" value="P-loop containing nucleoside triphosphate hydrolases"/>
    <property type="match status" value="1"/>
</dbReference>
<evidence type="ECO:0000256" key="1">
    <source>
        <dbReference type="ARBA" id="ARBA00004370"/>
    </source>
</evidence>
<dbReference type="GO" id="GO:0003924">
    <property type="term" value="F:GTPase activity"/>
    <property type="evidence" value="ECO:0007669"/>
    <property type="project" value="InterPro"/>
</dbReference>
<keyword evidence="8" id="KW-1185">Reference proteome</keyword>
<keyword evidence="5" id="KW-0472">Membrane</keyword>
<dbReference type="Proteomes" id="UP000615026">
    <property type="component" value="Unassembled WGS sequence"/>
</dbReference>
<evidence type="ECO:0000256" key="4">
    <source>
        <dbReference type="ARBA" id="ARBA00023134"/>
    </source>
</evidence>
<evidence type="ECO:0000313" key="8">
    <source>
        <dbReference type="Proteomes" id="UP000615026"/>
    </source>
</evidence>
<dbReference type="EMBL" id="JADEXP010000357">
    <property type="protein sequence ID" value="MBE9070007.1"/>
    <property type="molecule type" value="Genomic_DNA"/>
</dbReference>
<organism evidence="7 8">
    <name type="scientific">Leptolyngbya cf. ectocarpi LEGE 11479</name>
    <dbReference type="NCBI Taxonomy" id="1828722"/>
    <lineage>
        <taxon>Bacteria</taxon>
        <taxon>Bacillati</taxon>
        <taxon>Cyanobacteriota</taxon>
        <taxon>Cyanophyceae</taxon>
        <taxon>Leptolyngbyales</taxon>
        <taxon>Leptolyngbyaceae</taxon>
        <taxon>Leptolyngbya group</taxon>
        <taxon>Leptolyngbya</taxon>
    </lineage>
</organism>
<keyword evidence="3" id="KW-0378">Hydrolase</keyword>
<comment type="caution">
    <text evidence="7">The sequence shown here is derived from an EMBL/GenBank/DDBJ whole genome shotgun (WGS) entry which is preliminary data.</text>
</comment>
<name>A0A928ZYT6_LEPEC</name>